<keyword evidence="1" id="KW-0472">Membrane</keyword>
<dbReference type="AlphaFoldDB" id="A0A8D8HZD5"/>
<reference evidence="2" key="1">
    <citation type="submission" date="2021-05" db="EMBL/GenBank/DDBJ databases">
        <authorList>
            <person name="Alioto T."/>
            <person name="Alioto T."/>
            <person name="Gomez Garrido J."/>
        </authorList>
    </citation>
    <scope>NUCLEOTIDE SEQUENCE</scope>
</reference>
<keyword evidence="1" id="KW-1133">Transmembrane helix</keyword>
<sequence>MVVVLMIVAITRTVTPFCVFLFTLPGPNIRRNKSSSRSDRVALSLGEVLFTFRICNKIVVGRINCSFLRRGVVSVHLSKKKTYLCYLPVTWLIPPFSFACCGKKITAAAAGTA</sequence>
<keyword evidence="1" id="KW-0812">Transmembrane</keyword>
<protein>
    <submittedName>
        <fullName evidence="2">(northern house mosquito) hypothetical protein</fullName>
    </submittedName>
</protein>
<accession>A0A8D8HZD5</accession>
<name>A0A8D8HZD5_CULPI</name>
<organism evidence="2">
    <name type="scientific">Culex pipiens</name>
    <name type="common">House mosquito</name>
    <dbReference type="NCBI Taxonomy" id="7175"/>
    <lineage>
        <taxon>Eukaryota</taxon>
        <taxon>Metazoa</taxon>
        <taxon>Ecdysozoa</taxon>
        <taxon>Arthropoda</taxon>
        <taxon>Hexapoda</taxon>
        <taxon>Insecta</taxon>
        <taxon>Pterygota</taxon>
        <taxon>Neoptera</taxon>
        <taxon>Endopterygota</taxon>
        <taxon>Diptera</taxon>
        <taxon>Nematocera</taxon>
        <taxon>Culicoidea</taxon>
        <taxon>Culicidae</taxon>
        <taxon>Culicinae</taxon>
        <taxon>Culicini</taxon>
        <taxon>Culex</taxon>
        <taxon>Culex</taxon>
    </lineage>
</organism>
<evidence type="ECO:0000256" key="1">
    <source>
        <dbReference type="SAM" id="Phobius"/>
    </source>
</evidence>
<dbReference type="EMBL" id="HBUE01229288">
    <property type="protein sequence ID" value="CAG6543859.1"/>
    <property type="molecule type" value="Transcribed_RNA"/>
</dbReference>
<evidence type="ECO:0000313" key="2">
    <source>
        <dbReference type="EMBL" id="CAG6543859.1"/>
    </source>
</evidence>
<dbReference type="EMBL" id="HBUE01336056">
    <property type="protein sequence ID" value="CAG6595985.1"/>
    <property type="molecule type" value="Transcribed_RNA"/>
</dbReference>
<feature type="transmembrane region" description="Helical" evidence="1">
    <location>
        <begin position="6"/>
        <end position="24"/>
    </location>
</feature>
<proteinExistence type="predicted"/>